<proteinExistence type="predicted"/>
<reference evidence="1" key="2">
    <citation type="submission" date="2021-01" db="UniProtKB">
        <authorList>
            <consortium name="EnsemblPlants"/>
        </authorList>
    </citation>
    <scope>IDENTIFICATION</scope>
</reference>
<dbReference type="Gramene" id="QL06p019542:mrna">
    <property type="protein sequence ID" value="QL06p019542:mrna"/>
    <property type="gene ID" value="QL06p019542"/>
</dbReference>
<sequence length="226" mass="25785">MGFRDIHAFNLAMLAKQAWRLLNHQNSLSFRVYKARYFPNVSFLEAELGSNLSYVWRSLLKVREIILAGARWKVGSGTSINIMGHQWLPRPPCLRREGPGSLKVRKLMDEETKQWNRATVTYWFKRHTCADILSVPLPNVQAKDALVWKVNKSNAFSVKSAYSVAPRMLHHSGGDHSNTANDRRTWKAVWSLNTPPKVLTAEGFCQDSSKLLHLPWGVNKLCSQIT</sequence>
<dbReference type="EnsemblPlants" id="QL06p019542:mrna">
    <property type="protein sequence ID" value="QL06p019542:mrna"/>
    <property type="gene ID" value="QL06p019542"/>
</dbReference>
<name>A0A7N2LW40_QUELO</name>
<reference evidence="1 2" key="1">
    <citation type="journal article" date="2016" name="G3 (Bethesda)">
        <title>First Draft Assembly and Annotation of the Genome of a California Endemic Oak Quercus lobata Nee (Fagaceae).</title>
        <authorList>
            <person name="Sork V.L."/>
            <person name="Fitz-Gibbon S.T."/>
            <person name="Puiu D."/>
            <person name="Crepeau M."/>
            <person name="Gugger P.F."/>
            <person name="Sherman R."/>
            <person name="Stevens K."/>
            <person name="Langley C.H."/>
            <person name="Pellegrini M."/>
            <person name="Salzberg S.L."/>
        </authorList>
    </citation>
    <scope>NUCLEOTIDE SEQUENCE [LARGE SCALE GENOMIC DNA]</scope>
    <source>
        <strain evidence="1 2">cv. SW786</strain>
    </source>
</reference>
<dbReference type="AlphaFoldDB" id="A0A7N2LW40"/>
<organism evidence="1 2">
    <name type="scientific">Quercus lobata</name>
    <name type="common">Valley oak</name>
    <dbReference type="NCBI Taxonomy" id="97700"/>
    <lineage>
        <taxon>Eukaryota</taxon>
        <taxon>Viridiplantae</taxon>
        <taxon>Streptophyta</taxon>
        <taxon>Embryophyta</taxon>
        <taxon>Tracheophyta</taxon>
        <taxon>Spermatophyta</taxon>
        <taxon>Magnoliopsida</taxon>
        <taxon>eudicotyledons</taxon>
        <taxon>Gunneridae</taxon>
        <taxon>Pentapetalae</taxon>
        <taxon>rosids</taxon>
        <taxon>fabids</taxon>
        <taxon>Fagales</taxon>
        <taxon>Fagaceae</taxon>
        <taxon>Quercus</taxon>
    </lineage>
</organism>
<dbReference type="OMA" id="SINIMGH"/>
<dbReference type="Proteomes" id="UP000594261">
    <property type="component" value="Chromosome 6"/>
</dbReference>
<evidence type="ECO:0000313" key="1">
    <source>
        <dbReference type="EnsemblPlants" id="QL06p019542:mrna"/>
    </source>
</evidence>
<evidence type="ECO:0008006" key="3">
    <source>
        <dbReference type="Google" id="ProtNLM"/>
    </source>
</evidence>
<protein>
    <recommendedName>
        <fullName evidence="3">Reverse transcriptase</fullName>
    </recommendedName>
</protein>
<keyword evidence="2" id="KW-1185">Reference proteome</keyword>
<accession>A0A7N2LW40</accession>
<dbReference type="InParanoid" id="A0A7N2LW40"/>
<dbReference type="EMBL" id="LRBV02000006">
    <property type="status" value="NOT_ANNOTATED_CDS"/>
    <property type="molecule type" value="Genomic_DNA"/>
</dbReference>
<evidence type="ECO:0000313" key="2">
    <source>
        <dbReference type="Proteomes" id="UP000594261"/>
    </source>
</evidence>